<sequence>MNPVVDDSPPCLILATQRDRHLPKFSSQKVESPQRAKPMSLHHSA</sequence>
<evidence type="ECO:0000256" key="1">
    <source>
        <dbReference type="SAM" id="MobiDB-lite"/>
    </source>
</evidence>
<evidence type="ECO:0000313" key="2">
    <source>
        <dbReference type="EMBL" id="ELQ39153.1"/>
    </source>
</evidence>
<protein>
    <submittedName>
        <fullName evidence="2">Uncharacterized protein</fullName>
    </submittedName>
</protein>
<feature type="region of interest" description="Disordered" evidence="1">
    <location>
        <begin position="1"/>
        <end position="45"/>
    </location>
</feature>
<gene>
    <name evidence="2" type="ORF">OOU_Y34scaffold00514g70</name>
</gene>
<dbReference type="EMBL" id="JH793994">
    <property type="protein sequence ID" value="ELQ39153.1"/>
    <property type="molecule type" value="Genomic_DNA"/>
</dbReference>
<organism evidence="2">
    <name type="scientific">Pyricularia oryzae (strain Y34)</name>
    <name type="common">Rice blast fungus</name>
    <name type="synonym">Magnaporthe oryzae</name>
    <dbReference type="NCBI Taxonomy" id="1143189"/>
    <lineage>
        <taxon>Eukaryota</taxon>
        <taxon>Fungi</taxon>
        <taxon>Dikarya</taxon>
        <taxon>Ascomycota</taxon>
        <taxon>Pezizomycotina</taxon>
        <taxon>Sordariomycetes</taxon>
        <taxon>Sordariomycetidae</taxon>
        <taxon>Magnaporthales</taxon>
        <taxon>Pyriculariaceae</taxon>
        <taxon>Pyricularia</taxon>
    </lineage>
</organism>
<dbReference type="AlphaFoldDB" id="A0AA97NZH2"/>
<name>A0AA97NZH2_PYRO3</name>
<proteinExistence type="predicted"/>
<dbReference type="Proteomes" id="UP000011086">
    <property type="component" value="Unassembled WGS sequence"/>
</dbReference>
<accession>A0AA97NZH2</accession>
<reference evidence="2" key="1">
    <citation type="journal article" date="2012" name="PLoS Genet.">
        <title>Comparative analysis of the genomes of two field isolates of the rice blast fungus Magnaporthe oryzae.</title>
        <authorList>
            <person name="Xue M."/>
            <person name="Yang J."/>
            <person name="Li Z."/>
            <person name="Hu S."/>
            <person name="Yao N."/>
            <person name="Dean R.A."/>
            <person name="Zhao W."/>
            <person name="Shen M."/>
            <person name="Zhang H."/>
            <person name="Li C."/>
            <person name="Liu L."/>
            <person name="Cao L."/>
            <person name="Xu X."/>
            <person name="Xing Y."/>
            <person name="Hsiang T."/>
            <person name="Zhang Z."/>
            <person name="Xu J.R."/>
            <person name="Peng Y.L."/>
        </authorList>
    </citation>
    <scope>NUCLEOTIDE SEQUENCE</scope>
    <source>
        <strain evidence="2">Y34</strain>
    </source>
</reference>